<dbReference type="EMBL" id="AGNL01011675">
    <property type="protein sequence ID" value="EJK68261.1"/>
    <property type="molecule type" value="Genomic_DNA"/>
</dbReference>
<keyword evidence="1" id="KW-1133">Transmembrane helix</keyword>
<comment type="caution">
    <text evidence="2">The sequence shown here is derived from an EMBL/GenBank/DDBJ whole genome shotgun (WGS) entry which is preliminary data.</text>
</comment>
<keyword evidence="1" id="KW-0472">Membrane</keyword>
<sequence>MDVGTLTDRLSPNIHRSTAIASIFRFAYFCLLQIIRFSIAWYHKHYCAKAYIQTVQGNISQLGLTPPQVKKAFLAADLQAKTGHHTDDTFKRMPVTGVSGKIVCGAVVGPVRGPMGGRAAGRIFVCLLFGLGLSPAEVEHPPLLLGPWSTSANIGHGPRFRLAFAALDFLLHGFGILSIKTKAFVGNGGKNSLMGYWRQTSSQKLAQVKKTAPVCS</sequence>
<reference evidence="2 3" key="1">
    <citation type="journal article" date="2012" name="Genome Biol.">
        <title>Genome and low-iron response of an oceanic diatom adapted to chronic iron limitation.</title>
        <authorList>
            <person name="Lommer M."/>
            <person name="Specht M."/>
            <person name="Roy A.S."/>
            <person name="Kraemer L."/>
            <person name="Andreson R."/>
            <person name="Gutowska M.A."/>
            <person name="Wolf J."/>
            <person name="Bergner S.V."/>
            <person name="Schilhabel M.B."/>
            <person name="Klostermeier U.C."/>
            <person name="Beiko R.G."/>
            <person name="Rosenstiel P."/>
            <person name="Hippler M."/>
            <person name="Laroche J."/>
        </authorList>
    </citation>
    <scope>NUCLEOTIDE SEQUENCE [LARGE SCALE GENOMIC DNA]</scope>
    <source>
        <strain evidence="2 3">CCMP1005</strain>
    </source>
</reference>
<gene>
    <name evidence="2" type="ORF">THAOC_10578</name>
</gene>
<accession>K0T4H5</accession>
<organism evidence="2 3">
    <name type="scientific">Thalassiosira oceanica</name>
    <name type="common">Marine diatom</name>
    <dbReference type="NCBI Taxonomy" id="159749"/>
    <lineage>
        <taxon>Eukaryota</taxon>
        <taxon>Sar</taxon>
        <taxon>Stramenopiles</taxon>
        <taxon>Ochrophyta</taxon>
        <taxon>Bacillariophyta</taxon>
        <taxon>Coscinodiscophyceae</taxon>
        <taxon>Thalassiosirophycidae</taxon>
        <taxon>Thalassiosirales</taxon>
        <taxon>Thalassiosiraceae</taxon>
        <taxon>Thalassiosira</taxon>
    </lineage>
</organism>
<evidence type="ECO:0000256" key="1">
    <source>
        <dbReference type="SAM" id="Phobius"/>
    </source>
</evidence>
<name>K0T4H5_THAOC</name>
<feature type="transmembrane region" description="Helical" evidence="1">
    <location>
        <begin position="20"/>
        <end position="42"/>
    </location>
</feature>
<proteinExistence type="predicted"/>
<dbReference type="Proteomes" id="UP000266841">
    <property type="component" value="Unassembled WGS sequence"/>
</dbReference>
<evidence type="ECO:0000313" key="2">
    <source>
        <dbReference type="EMBL" id="EJK68261.1"/>
    </source>
</evidence>
<dbReference type="AlphaFoldDB" id="K0T4H5"/>
<keyword evidence="1" id="KW-0812">Transmembrane</keyword>
<evidence type="ECO:0000313" key="3">
    <source>
        <dbReference type="Proteomes" id="UP000266841"/>
    </source>
</evidence>
<protein>
    <submittedName>
        <fullName evidence="2">Uncharacterized protein</fullName>
    </submittedName>
</protein>
<keyword evidence="3" id="KW-1185">Reference proteome</keyword>